<evidence type="ECO:0000256" key="1">
    <source>
        <dbReference type="SAM" id="MobiDB-lite"/>
    </source>
</evidence>
<organism evidence="2 3">
    <name type="scientific">Candidatus Uhrbacteria bacterium CG_4_10_14_0_8_um_filter_58_22</name>
    <dbReference type="NCBI Taxonomy" id="1975029"/>
    <lineage>
        <taxon>Bacteria</taxon>
        <taxon>Candidatus Uhriibacteriota</taxon>
    </lineage>
</organism>
<comment type="caution">
    <text evidence="2">The sequence shown here is derived from an EMBL/GenBank/DDBJ whole genome shotgun (WGS) entry which is preliminary data.</text>
</comment>
<evidence type="ECO:0000313" key="3">
    <source>
        <dbReference type="Proteomes" id="UP000230973"/>
    </source>
</evidence>
<accession>A0A2M7QAG1</accession>
<gene>
    <name evidence="2" type="ORF">COY93_03485</name>
</gene>
<reference evidence="3" key="1">
    <citation type="submission" date="2017-09" db="EMBL/GenBank/DDBJ databases">
        <title>Depth-based differentiation of microbial function through sediment-hosted aquifers and enrichment of novel symbionts in the deep terrestrial subsurface.</title>
        <authorList>
            <person name="Probst A.J."/>
            <person name="Ladd B."/>
            <person name="Jarett J.K."/>
            <person name="Geller-Mcgrath D.E."/>
            <person name="Sieber C.M.K."/>
            <person name="Emerson J.B."/>
            <person name="Anantharaman K."/>
            <person name="Thomas B.C."/>
            <person name="Malmstrom R."/>
            <person name="Stieglmeier M."/>
            <person name="Klingl A."/>
            <person name="Woyke T."/>
            <person name="Ryan C.M."/>
            <person name="Banfield J.F."/>
        </authorList>
    </citation>
    <scope>NUCLEOTIDE SEQUENCE [LARGE SCALE GENOMIC DNA]</scope>
</reference>
<sequence length="309" mass="34516">MKDYIEETDQCTSCGAPSHTGGHLSGCERAVDGGESPVSETVSGTVESNEMSPTPGYTLPLKELMEMFNPFIGSNGDIDKNLFDQAPAELMERMEGVHETLMESIETGDPADFLSSDALKSIPASLKVELAEDVLRHIAKEDSDRAFLEYVRAVKSGVLTEKLNEAALQEKRRKFDDEFIFMQLEMVRTIGKTDPVGAANRLLWLKQNHSSRDQKGWINFKEREVESIVSDEAYRIEQAGGDLIDFYRRFDDGAVGAEHTARTIFSNAMREASGDWEEKKQTVVDRYLESAPDVLLTNAANPYTYHLSD</sequence>
<protein>
    <submittedName>
        <fullName evidence="2">Uncharacterized protein</fullName>
    </submittedName>
</protein>
<dbReference type="AlphaFoldDB" id="A0A2M7QAG1"/>
<evidence type="ECO:0000313" key="2">
    <source>
        <dbReference type="EMBL" id="PIY62297.1"/>
    </source>
</evidence>
<dbReference type="Proteomes" id="UP000230973">
    <property type="component" value="Unassembled WGS sequence"/>
</dbReference>
<name>A0A2M7QAG1_9BACT</name>
<proteinExistence type="predicted"/>
<dbReference type="EMBL" id="PFLC01000044">
    <property type="protein sequence ID" value="PIY62297.1"/>
    <property type="molecule type" value="Genomic_DNA"/>
</dbReference>
<feature type="region of interest" description="Disordered" evidence="1">
    <location>
        <begin position="1"/>
        <end position="57"/>
    </location>
</feature>
<feature type="compositionally biased region" description="Polar residues" evidence="1">
    <location>
        <begin position="38"/>
        <end position="52"/>
    </location>
</feature>